<protein>
    <submittedName>
        <fullName evidence="2">Uncharacterized protein</fullName>
    </submittedName>
</protein>
<keyword evidence="1" id="KW-0472">Membrane</keyword>
<dbReference type="AlphaFoldDB" id="A0A2M7QA79"/>
<name>A0A2M7QA79_9BACT</name>
<accession>A0A2M7QA79</accession>
<reference evidence="3" key="1">
    <citation type="submission" date="2017-09" db="EMBL/GenBank/DDBJ databases">
        <title>Depth-based differentiation of microbial function through sediment-hosted aquifers and enrichment of novel symbionts in the deep terrestrial subsurface.</title>
        <authorList>
            <person name="Probst A.J."/>
            <person name="Ladd B."/>
            <person name="Jarett J.K."/>
            <person name="Geller-Mcgrath D.E."/>
            <person name="Sieber C.M.K."/>
            <person name="Emerson J.B."/>
            <person name="Anantharaman K."/>
            <person name="Thomas B.C."/>
            <person name="Malmstrom R."/>
            <person name="Stieglmeier M."/>
            <person name="Klingl A."/>
            <person name="Woyke T."/>
            <person name="Ryan C.M."/>
            <person name="Banfield J.F."/>
        </authorList>
    </citation>
    <scope>NUCLEOTIDE SEQUENCE [LARGE SCALE GENOMIC DNA]</scope>
</reference>
<dbReference type="EMBL" id="PFLC01000050">
    <property type="protein sequence ID" value="PIY62181.1"/>
    <property type="molecule type" value="Genomic_DNA"/>
</dbReference>
<feature type="transmembrane region" description="Helical" evidence="1">
    <location>
        <begin position="20"/>
        <end position="41"/>
    </location>
</feature>
<dbReference type="Pfam" id="PF18895">
    <property type="entry name" value="T4SS_pilin"/>
    <property type="match status" value="1"/>
</dbReference>
<evidence type="ECO:0000256" key="1">
    <source>
        <dbReference type="SAM" id="Phobius"/>
    </source>
</evidence>
<keyword evidence="1" id="KW-1133">Transmembrane helix</keyword>
<sequence>MIEILKKRTVLTRAAATLPVFIIVLVGLLAVFGLPHVTWATTLNDPAFAPLGNFQREGRDFGIQIIIGRIIRGAVAVSGVIALAMFVWSGFNWMLAQGNKEAITKAQNTLLWSTLGLILIFGAYTLVSFVLGALGQ</sequence>
<evidence type="ECO:0000313" key="3">
    <source>
        <dbReference type="Proteomes" id="UP000230973"/>
    </source>
</evidence>
<keyword evidence="1" id="KW-0812">Transmembrane</keyword>
<evidence type="ECO:0000313" key="2">
    <source>
        <dbReference type="EMBL" id="PIY62181.1"/>
    </source>
</evidence>
<gene>
    <name evidence="2" type="ORF">COY93_03635</name>
</gene>
<dbReference type="InterPro" id="IPR043993">
    <property type="entry name" value="T4SS_pilin"/>
</dbReference>
<feature type="transmembrane region" description="Helical" evidence="1">
    <location>
        <begin position="61"/>
        <end position="88"/>
    </location>
</feature>
<feature type="transmembrane region" description="Helical" evidence="1">
    <location>
        <begin position="109"/>
        <end position="134"/>
    </location>
</feature>
<proteinExistence type="predicted"/>
<dbReference type="Proteomes" id="UP000230973">
    <property type="component" value="Unassembled WGS sequence"/>
</dbReference>
<organism evidence="2 3">
    <name type="scientific">Candidatus Uhrbacteria bacterium CG_4_10_14_0_8_um_filter_58_22</name>
    <dbReference type="NCBI Taxonomy" id="1975029"/>
    <lineage>
        <taxon>Bacteria</taxon>
        <taxon>Candidatus Uhriibacteriota</taxon>
    </lineage>
</organism>
<comment type="caution">
    <text evidence="2">The sequence shown here is derived from an EMBL/GenBank/DDBJ whole genome shotgun (WGS) entry which is preliminary data.</text>
</comment>